<sequence>MRIRRLGWAGVELSAQGSSLVVDFIRDFPLLTATQPQGAFVEPVQPAAVALVTHLHQDHTDVAAIQSVVGETGTVLRPAPFVATAEEAPFTESAEAELAASSLDVRVVSEWQRHEFPPFTVTAVPAVDGLGDPQVNWVVEADGQRVFHGGDTVFHGYWWLIARRAGPIDLAVLPINGAVVDTAHLQPSSPLPAVLTPEQAAQAGALLNTQVLVPMHFGVHQPPEYVEERDAVNRFAASAGRLGMDVLTLAPGESADVTRGATDVGQAR</sequence>
<keyword evidence="2" id="KW-0378">Hydrolase</keyword>
<dbReference type="Proteomes" id="UP000279306">
    <property type="component" value="Chromosome"/>
</dbReference>
<dbReference type="SUPFAM" id="SSF56281">
    <property type="entry name" value="Metallo-hydrolase/oxidoreductase"/>
    <property type="match status" value="1"/>
</dbReference>
<name>A0A448IT80_MYCAU</name>
<accession>A0A448IT80</accession>
<dbReference type="EMBL" id="LR134356">
    <property type="protein sequence ID" value="VEG55610.1"/>
    <property type="molecule type" value="Genomic_DNA"/>
</dbReference>
<dbReference type="InterPro" id="IPR036866">
    <property type="entry name" value="RibonucZ/Hydroxyglut_hydro"/>
</dbReference>
<dbReference type="GO" id="GO:0016787">
    <property type="term" value="F:hydrolase activity"/>
    <property type="evidence" value="ECO:0007669"/>
    <property type="project" value="UniProtKB-KW"/>
</dbReference>
<evidence type="ECO:0000313" key="2">
    <source>
        <dbReference type="EMBL" id="VEG55610.1"/>
    </source>
</evidence>
<proteinExistence type="predicted"/>
<dbReference type="OrthoDB" id="3190691at2"/>
<dbReference type="AlphaFoldDB" id="A0A448IT80"/>
<evidence type="ECO:0000313" key="3">
    <source>
        <dbReference type="Proteomes" id="UP000279306"/>
    </source>
</evidence>
<protein>
    <submittedName>
        <fullName evidence="2">Metal-dependent hydrolase</fullName>
    </submittedName>
</protein>
<gene>
    <name evidence="2" type="ORF">NCTC10437_03087</name>
</gene>
<dbReference type="Pfam" id="PF12706">
    <property type="entry name" value="Lactamase_B_2"/>
    <property type="match status" value="1"/>
</dbReference>
<dbReference type="InterPro" id="IPR050114">
    <property type="entry name" value="UPF0173_UPF0282_UlaG_hydrolase"/>
</dbReference>
<dbReference type="Gene3D" id="3.60.15.10">
    <property type="entry name" value="Ribonuclease Z/Hydroxyacylglutathione hydrolase-like"/>
    <property type="match status" value="1"/>
</dbReference>
<feature type="domain" description="Metallo-beta-lactamase" evidence="1">
    <location>
        <begin position="32"/>
        <end position="217"/>
    </location>
</feature>
<reference evidence="2 3" key="1">
    <citation type="submission" date="2018-12" db="EMBL/GenBank/DDBJ databases">
        <authorList>
            <consortium name="Pathogen Informatics"/>
        </authorList>
    </citation>
    <scope>NUCLEOTIDE SEQUENCE [LARGE SCALE GENOMIC DNA]</scope>
    <source>
        <strain evidence="2 3">NCTC10437</strain>
    </source>
</reference>
<organism evidence="2 3">
    <name type="scientific">Mycolicibacterium aurum</name>
    <name type="common">Mycobacterium aurum</name>
    <dbReference type="NCBI Taxonomy" id="1791"/>
    <lineage>
        <taxon>Bacteria</taxon>
        <taxon>Bacillati</taxon>
        <taxon>Actinomycetota</taxon>
        <taxon>Actinomycetes</taxon>
        <taxon>Mycobacteriales</taxon>
        <taxon>Mycobacteriaceae</taxon>
        <taxon>Mycolicibacterium</taxon>
    </lineage>
</organism>
<dbReference type="RefSeq" id="WP_048631147.1">
    <property type="nucleotide sequence ID" value="NZ_CVQQ01000002.1"/>
</dbReference>
<keyword evidence="3" id="KW-1185">Reference proteome</keyword>
<dbReference type="PANTHER" id="PTHR43546:SF3">
    <property type="entry name" value="UPF0173 METAL-DEPENDENT HYDROLASE MJ1163"/>
    <property type="match status" value="1"/>
</dbReference>
<dbReference type="KEGG" id="mauu:NCTC10437_03087"/>
<dbReference type="PANTHER" id="PTHR43546">
    <property type="entry name" value="UPF0173 METAL-DEPENDENT HYDROLASE MJ1163-RELATED"/>
    <property type="match status" value="1"/>
</dbReference>
<evidence type="ECO:0000259" key="1">
    <source>
        <dbReference type="Pfam" id="PF12706"/>
    </source>
</evidence>
<dbReference type="InterPro" id="IPR001279">
    <property type="entry name" value="Metallo-B-lactamas"/>
</dbReference>